<feature type="compositionally biased region" description="Low complexity" evidence="1">
    <location>
        <begin position="371"/>
        <end position="384"/>
    </location>
</feature>
<name>A0AAN7ZTT7_9PEZI</name>
<accession>A0AAN7ZTT7</accession>
<proteinExistence type="predicted"/>
<organism evidence="2 3">
    <name type="scientific">Elasticomyces elasticus</name>
    <dbReference type="NCBI Taxonomy" id="574655"/>
    <lineage>
        <taxon>Eukaryota</taxon>
        <taxon>Fungi</taxon>
        <taxon>Dikarya</taxon>
        <taxon>Ascomycota</taxon>
        <taxon>Pezizomycotina</taxon>
        <taxon>Dothideomycetes</taxon>
        <taxon>Dothideomycetidae</taxon>
        <taxon>Mycosphaerellales</taxon>
        <taxon>Teratosphaeriaceae</taxon>
        <taxon>Elasticomyces</taxon>
    </lineage>
</organism>
<dbReference type="EMBL" id="JAVRQU010000009">
    <property type="protein sequence ID" value="KAK5698936.1"/>
    <property type="molecule type" value="Genomic_DNA"/>
</dbReference>
<feature type="region of interest" description="Disordered" evidence="1">
    <location>
        <begin position="1"/>
        <end position="20"/>
    </location>
</feature>
<comment type="caution">
    <text evidence="2">The sequence shown here is derived from an EMBL/GenBank/DDBJ whole genome shotgun (WGS) entry which is preliminary data.</text>
</comment>
<evidence type="ECO:0008006" key="4">
    <source>
        <dbReference type="Google" id="ProtNLM"/>
    </source>
</evidence>
<dbReference type="Proteomes" id="UP001310594">
    <property type="component" value="Unassembled WGS sequence"/>
</dbReference>
<evidence type="ECO:0000256" key="1">
    <source>
        <dbReference type="SAM" id="MobiDB-lite"/>
    </source>
</evidence>
<sequence>MARLVDLSEEDEVEPGAEVGGEVSQGVVDITTNPNVGLFSAALTCYPIVAQLASNLDLNSLHELSRTCRQFRAHLLQYRTQLIEHSLRCANEDSNPAARLGSALHASHRVWTAYGTEGVKVGRITTGKVGACARDLVGPCRRCGKIICRNCTLKPPPTTAFKGRHRRLCRADMKSSLDMLTVVSSHAAGTSESPVRFSRSPCTCDDGLWICQQECGQSLRPNDTAYMRGWAWRTRYSACGGMGAGLGEGNEGVECGRGSDCQAFREVYHEIECDADDLAAIETEMAKADLEGHHWAGSSYQMQELIGIGGAVKKKIRKRVKVGAVVKEYEDERAGKVPFLSREQTSSNRSWCSWCERVLPGKKDADPPGKSSDSIVSSSSSGSA</sequence>
<dbReference type="AlphaFoldDB" id="A0AAN7ZTT7"/>
<feature type="region of interest" description="Disordered" evidence="1">
    <location>
        <begin position="360"/>
        <end position="384"/>
    </location>
</feature>
<evidence type="ECO:0000313" key="2">
    <source>
        <dbReference type="EMBL" id="KAK5698936.1"/>
    </source>
</evidence>
<reference evidence="2" key="1">
    <citation type="submission" date="2023-08" db="EMBL/GenBank/DDBJ databases">
        <title>Black Yeasts Isolated from many extreme environments.</title>
        <authorList>
            <person name="Coleine C."/>
            <person name="Stajich J.E."/>
            <person name="Selbmann L."/>
        </authorList>
    </citation>
    <scope>NUCLEOTIDE SEQUENCE</scope>
    <source>
        <strain evidence="2">CCFEE 5810</strain>
    </source>
</reference>
<protein>
    <recommendedName>
        <fullName evidence="4">F-box domain-containing protein</fullName>
    </recommendedName>
</protein>
<evidence type="ECO:0000313" key="3">
    <source>
        <dbReference type="Proteomes" id="UP001310594"/>
    </source>
</evidence>
<gene>
    <name evidence="2" type="ORF">LTR97_006585</name>
</gene>